<proteinExistence type="predicted"/>
<evidence type="ECO:0000259" key="5">
    <source>
        <dbReference type="PROSITE" id="PS51078"/>
    </source>
</evidence>
<accession>E6W6P8</accession>
<dbReference type="HOGENOM" id="CLU_062618_5_5_0"/>
<dbReference type="GO" id="GO:0003700">
    <property type="term" value="F:DNA-binding transcription factor activity"/>
    <property type="evidence" value="ECO:0007669"/>
    <property type="project" value="TreeGrafter"/>
</dbReference>
<dbReference type="InParanoid" id="E6W6P8"/>
<dbReference type="KEGG" id="din:Selin_0292"/>
<evidence type="ECO:0000259" key="4">
    <source>
        <dbReference type="PROSITE" id="PS51077"/>
    </source>
</evidence>
<gene>
    <name evidence="6" type="ordered locus">Selin_0292</name>
</gene>
<dbReference type="InterPro" id="IPR005471">
    <property type="entry name" value="Tscrpt_reg_IclR_N"/>
</dbReference>
<evidence type="ECO:0000256" key="1">
    <source>
        <dbReference type="ARBA" id="ARBA00023015"/>
    </source>
</evidence>
<keyword evidence="1" id="KW-0805">Transcription regulation</keyword>
<dbReference type="PANTHER" id="PTHR30136:SF24">
    <property type="entry name" value="HTH-TYPE TRANSCRIPTIONAL REPRESSOR ALLR"/>
    <property type="match status" value="1"/>
</dbReference>
<feature type="domain" description="HTH iclR-type" evidence="4">
    <location>
        <begin position="10"/>
        <end position="71"/>
    </location>
</feature>
<dbReference type="Pfam" id="PF09339">
    <property type="entry name" value="HTH_IclR"/>
    <property type="match status" value="1"/>
</dbReference>
<evidence type="ECO:0000256" key="2">
    <source>
        <dbReference type="ARBA" id="ARBA00023125"/>
    </source>
</evidence>
<evidence type="ECO:0000313" key="7">
    <source>
        <dbReference type="Proteomes" id="UP000002572"/>
    </source>
</evidence>
<dbReference type="EMBL" id="CP002432">
    <property type="protein sequence ID" value="ADU65048.1"/>
    <property type="molecule type" value="Genomic_DNA"/>
</dbReference>
<dbReference type="InterPro" id="IPR050707">
    <property type="entry name" value="HTH_MetabolicPath_Reg"/>
</dbReference>
<dbReference type="Pfam" id="PF01614">
    <property type="entry name" value="IclR_C"/>
    <property type="match status" value="1"/>
</dbReference>
<reference evidence="6 7" key="1">
    <citation type="submission" date="2010-12" db="EMBL/GenBank/DDBJ databases">
        <title>Complete sequence of Desulfurispirillum indicum S5.</title>
        <authorList>
            <consortium name="US DOE Joint Genome Institute"/>
            <person name="Lucas S."/>
            <person name="Copeland A."/>
            <person name="Lapidus A."/>
            <person name="Cheng J.-F."/>
            <person name="Goodwin L."/>
            <person name="Pitluck S."/>
            <person name="Chertkov O."/>
            <person name="Held B."/>
            <person name="Detter J.C."/>
            <person name="Han C."/>
            <person name="Tapia R."/>
            <person name="Land M."/>
            <person name="Hauser L."/>
            <person name="Kyrpides N."/>
            <person name="Ivanova N."/>
            <person name="Mikhailova N."/>
            <person name="Haggblom M."/>
            <person name="Rauschenbach I."/>
            <person name="Bini E."/>
            <person name="Woyke T."/>
        </authorList>
    </citation>
    <scope>NUCLEOTIDE SEQUENCE [LARGE SCALE GENOMIC DNA]</scope>
    <source>
        <strain evidence="7">ATCC BAA-1389 / DSM 22839 / S5</strain>
    </source>
</reference>
<evidence type="ECO:0000313" key="6">
    <source>
        <dbReference type="EMBL" id="ADU65048.1"/>
    </source>
</evidence>
<dbReference type="PANTHER" id="PTHR30136">
    <property type="entry name" value="HELIX-TURN-HELIX TRANSCRIPTIONAL REGULATOR, ICLR FAMILY"/>
    <property type="match status" value="1"/>
</dbReference>
<organism evidence="6 7">
    <name type="scientific">Desulfurispirillum indicum (strain ATCC BAA-1389 / DSM 22839 / S5)</name>
    <dbReference type="NCBI Taxonomy" id="653733"/>
    <lineage>
        <taxon>Bacteria</taxon>
        <taxon>Pseudomonadati</taxon>
        <taxon>Chrysiogenota</taxon>
        <taxon>Chrysiogenia</taxon>
        <taxon>Chrysiogenales</taxon>
        <taxon>Chrysiogenaceae</taxon>
        <taxon>Desulfurispirillum</taxon>
    </lineage>
</organism>
<dbReference type="STRING" id="653733.Selin_0292"/>
<dbReference type="InterPro" id="IPR036388">
    <property type="entry name" value="WH-like_DNA-bd_sf"/>
</dbReference>
<sequence>MKREKTDYIVQSVYNALDVLESFKTSGELDIRTLREKFDLSKNNLFRLLATLEKHGYVERNPYTKNYRLGLKNFELSQAYINKIDLLRTTEPILQELVNTLNESAYIGVLRGKNVVYLNVIETTQFVRIIPRIGSVGSPFCTAIGKCQLFDLNGEEIRKQISDAKIQTSCSGTPFKGIDAFVEEIEMSRPRGYTIDDEEFEMGVRCVGAPLRNYTGKIVAGMSVSGPVQRMSYERIENEIGPALIEKAHKASKRMGYSELVQSELEAASS</sequence>
<dbReference type="Gene3D" id="1.10.10.10">
    <property type="entry name" value="Winged helix-like DNA-binding domain superfamily/Winged helix DNA-binding domain"/>
    <property type="match status" value="1"/>
</dbReference>
<dbReference type="Gene3D" id="3.30.450.40">
    <property type="match status" value="1"/>
</dbReference>
<dbReference type="InterPro" id="IPR014757">
    <property type="entry name" value="Tscrpt_reg_IclR_C"/>
</dbReference>
<dbReference type="RefSeq" id="WP_013504937.1">
    <property type="nucleotide sequence ID" value="NC_014836.1"/>
</dbReference>
<dbReference type="SMART" id="SM00346">
    <property type="entry name" value="HTH_ICLR"/>
    <property type="match status" value="1"/>
</dbReference>
<keyword evidence="2" id="KW-0238">DNA-binding</keyword>
<dbReference type="FunCoup" id="E6W6P8">
    <property type="interactions" value="111"/>
</dbReference>
<protein>
    <submittedName>
        <fullName evidence="6">Regulatory protein IclR</fullName>
    </submittedName>
</protein>
<dbReference type="PROSITE" id="PS51077">
    <property type="entry name" value="HTH_ICLR"/>
    <property type="match status" value="1"/>
</dbReference>
<dbReference type="SUPFAM" id="SSF46785">
    <property type="entry name" value="Winged helix' DNA-binding domain"/>
    <property type="match status" value="1"/>
</dbReference>
<dbReference type="GO" id="GO:0045892">
    <property type="term" value="P:negative regulation of DNA-templated transcription"/>
    <property type="evidence" value="ECO:0007669"/>
    <property type="project" value="TreeGrafter"/>
</dbReference>
<dbReference type="SUPFAM" id="SSF55781">
    <property type="entry name" value="GAF domain-like"/>
    <property type="match status" value="1"/>
</dbReference>
<name>E6W6P8_DESIS</name>
<dbReference type="AlphaFoldDB" id="E6W6P8"/>
<keyword evidence="3" id="KW-0804">Transcription</keyword>
<dbReference type="InterPro" id="IPR036390">
    <property type="entry name" value="WH_DNA-bd_sf"/>
</dbReference>
<evidence type="ECO:0000256" key="3">
    <source>
        <dbReference type="ARBA" id="ARBA00023163"/>
    </source>
</evidence>
<dbReference type="PROSITE" id="PS51078">
    <property type="entry name" value="ICLR_ED"/>
    <property type="match status" value="1"/>
</dbReference>
<dbReference type="GO" id="GO:0003677">
    <property type="term" value="F:DNA binding"/>
    <property type="evidence" value="ECO:0007669"/>
    <property type="project" value="UniProtKB-KW"/>
</dbReference>
<keyword evidence="7" id="KW-1185">Reference proteome</keyword>
<dbReference type="Proteomes" id="UP000002572">
    <property type="component" value="Chromosome"/>
</dbReference>
<feature type="domain" description="IclR-ED" evidence="5">
    <location>
        <begin position="72"/>
        <end position="257"/>
    </location>
</feature>
<dbReference type="eggNOG" id="COG1414">
    <property type="taxonomic scope" value="Bacteria"/>
</dbReference>
<dbReference type="InterPro" id="IPR029016">
    <property type="entry name" value="GAF-like_dom_sf"/>
</dbReference>